<reference evidence="4" key="1">
    <citation type="journal article" date="2020" name="Nat. Commun.">
        <title>Genome assembly of wild tea tree DASZ reveals pedigree and selection history of tea varieties.</title>
        <authorList>
            <person name="Zhang W."/>
            <person name="Zhang Y."/>
            <person name="Qiu H."/>
            <person name="Guo Y."/>
            <person name="Wan H."/>
            <person name="Zhang X."/>
            <person name="Scossa F."/>
            <person name="Alseekh S."/>
            <person name="Zhang Q."/>
            <person name="Wang P."/>
            <person name="Xu L."/>
            <person name="Schmidt M.H."/>
            <person name="Jia X."/>
            <person name="Li D."/>
            <person name="Zhu A."/>
            <person name="Guo F."/>
            <person name="Chen W."/>
            <person name="Ni D."/>
            <person name="Usadel B."/>
            <person name="Fernie A.R."/>
            <person name="Wen W."/>
        </authorList>
    </citation>
    <scope>NUCLEOTIDE SEQUENCE [LARGE SCALE GENOMIC DNA]</scope>
    <source>
        <strain evidence="4">cv. G240</strain>
    </source>
</reference>
<feature type="compositionally biased region" description="Polar residues" evidence="1">
    <location>
        <begin position="55"/>
        <end position="66"/>
    </location>
</feature>
<feature type="compositionally biased region" description="Pro residues" evidence="1">
    <location>
        <begin position="40"/>
        <end position="51"/>
    </location>
</feature>
<protein>
    <recommendedName>
        <fullName evidence="5">Secreted protein</fullName>
    </recommendedName>
</protein>
<evidence type="ECO:0000256" key="1">
    <source>
        <dbReference type="SAM" id="MobiDB-lite"/>
    </source>
</evidence>
<reference evidence="3 4" key="2">
    <citation type="submission" date="2020-07" db="EMBL/GenBank/DDBJ databases">
        <title>Genome assembly of wild tea tree DASZ reveals pedigree and selection history of tea varieties.</title>
        <authorList>
            <person name="Zhang W."/>
        </authorList>
    </citation>
    <scope>NUCLEOTIDE SEQUENCE [LARGE SCALE GENOMIC DNA]</scope>
    <source>
        <strain evidence="4">cv. G240</strain>
        <tissue evidence="3">Leaf</tissue>
    </source>
</reference>
<dbReference type="AlphaFoldDB" id="A0A7J7H4C3"/>
<dbReference type="EMBL" id="JACBKZ010000006">
    <property type="protein sequence ID" value="KAF5947820.1"/>
    <property type="molecule type" value="Genomic_DNA"/>
</dbReference>
<sequence>MSLFLFSLSLSLSLISSFSLLIADKAPRDHIDATAATTAHPPPPLVVPPNPRKLMQNTEKTESNLSRRPRSDCRERFILICLHQQR</sequence>
<comment type="caution">
    <text evidence="3">The sequence shown here is derived from an EMBL/GenBank/DDBJ whole genome shotgun (WGS) entry which is preliminary data.</text>
</comment>
<gene>
    <name evidence="3" type="ORF">HYC85_013777</name>
</gene>
<name>A0A7J7H4C3_CAMSI</name>
<feature type="region of interest" description="Disordered" evidence="1">
    <location>
        <begin position="33"/>
        <end position="69"/>
    </location>
</feature>
<keyword evidence="4" id="KW-1185">Reference proteome</keyword>
<accession>A0A7J7H4C3</accession>
<proteinExistence type="predicted"/>
<evidence type="ECO:0008006" key="5">
    <source>
        <dbReference type="Google" id="ProtNLM"/>
    </source>
</evidence>
<dbReference type="Proteomes" id="UP000593564">
    <property type="component" value="Unassembled WGS sequence"/>
</dbReference>
<organism evidence="3 4">
    <name type="scientific">Camellia sinensis</name>
    <name type="common">Tea plant</name>
    <name type="synonym">Thea sinensis</name>
    <dbReference type="NCBI Taxonomy" id="4442"/>
    <lineage>
        <taxon>Eukaryota</taxon>
        <taxon>Viridiplantae</taxon>
        <taxon>Streptophyta</taxon>
        <taxon>Embryophyta</taxon>
        <taxon>Tracheophyta</taxon>
        <taxon>Spermatophyta</taxon>
        <taxon>Magnoliopsida</taxon>
        <taxon>eudicotyledons</taxon>
        <taxon>Gunneridae</taxon>
        <taxon>Pentapetalae</taxon>
        <taxon>asterids</taxon>
        <taxon>Ericales</taxon>
        <taxon>Theaceae</taxon>
        <taxon>Camellia</taxon>
    </lineage>
</organism>
<keyword evidence="2" id="KW-0732">Signal</keyword>
<feature type="signal peptide" evidence="2">
    <location>
        <begin position="1"/>
        <end position="17"/>
    </location>
</feature>
<feature type="chain" id="PRO_5029800349" description="Secreted protein" evidence="2">
    <location>
        <begin position="18"/>
        <end position="86"/>
    </location>
</feature>
<evidence type="ECO:0000313" key="4">
    <source>
        <dbReference type="Proteomes" id="UP000593564"/>
    </source>
</evidence>
<evidence type="ECO:0000256" key="2">
    <source>
        <dbReference type="SAM" id="SignalP"/>
    </source>
</evidence>
<evidence type="ECO:0000313" key="3">
    <source>
        <dbReference type="EMBL" id="KAF5947820.1"/>
    </source>
</evidence>